<dbReference type="InterPro" id="IPR051218">
    <property type="entry name" value="Sec_MonoDiacylglyc_Lipase"/>
</dbReference>
<name>A0AAW2QK23_9LAMI</name>
<organism evidence="3">
    <name type="scientific">Sesamum calycinum</name>
    <dbReference type="NCBI Taxonomy" id="2727403"/>
    <lineage>
        <taxon>Eukaryota</taxon>
        <taxon>Viridiplantae</taxon>
        <taxon>Streptophyta</taxon>
        <taxon>Embryophyta</taxon>
        <taxon>Tracheophyta</taxon>
        <taxon>Spermatophyta</taxon>
        <taxon>Magnoliopsida</taxon>
        <taxon>eudicotyledons</taxon>
        <taxon>Gunneridae</taxon>
        <taxon>Pentapetalae</taxon>
        <taxon>asterids</taxon>
        <taxon>lamiids</taxon>
        <taxon>Lamiales</taxon>
        <taxon>Pedaliaceae</taxon>
        <taxon>Sesamum</taxon>
    </lineage>
</organism>
<dbReference type="Gene3D" id="3.40.50.1820">
    <property type="entry name" value="alpha/beta hydrolase"/>
    <property type="match status" value="2"/>
</dbReference>
<dbReference type="PANTHER" id="PTHR45856">
    <property type="entry name" value="ALPHA/BETA-HYDROLASES SUPERFAMILY PROTEIN"/>
    <property type="match status" value="1"/>
</dbReference>
<dbReference type="EMBL" id="JACGWM010000006">
    <property type="protein sequence ID" value="KAL0368262.1"/>
    <property type="molecule type" value="Genomic_DNA"/>
</dbReference>
<dbReference type="InterPro" id="IPR002921">
    <property type="entry name" value="Fungal_lipase-type"/>
</dbReference>
<comment type="caution">
    <text evidence="3">The sequence shown here is derived from an EMBL/GenBank/DDBJ whole genome shotgun (WGS) entry which is preliminary data.</text>
</comment>
<sequence length="431" mass="47984">MSIAKPSILNFSFLKLSRLSQSATSSPSSLSPPSSPCPPRHRAHLVAAHRNCVSVQSGKLSSNSYGVALRLLTPSNTYRRETRNVGRIGAPNFDPGRSNWHGNKDFADCGGFHIFVCVFFLQRIELEGEEQAQSATSVCFLQSHTCENFGAICFSCIYLSDLTELFTWTCSRCGGPTEGFEIIELIVDVQHCLQAFCGVAADLNAIVIAFRGTQETSIQNWVEDLYWKQLDSDYPGVDDAKVHHGFYSAYHNTSLRPGILNAVQEAKELYGDIKIMLSLGEQNVQVLTFGQPRIGNAVFASYYSQVVPNTIRVTNGHDVVPHLPPYYYYFPQKTYHHFPREVWLYNIGFGSLIYTVEKSKPFCRSVRGNSISDHLTYYGVQMGCDSSSGCKIIMDPRVVGYGKTDQEGNLILSRDPSRSILKLKTDESSSS</sequence>
<dbReference type="GO" id="GO:0006629">
    <property type="term" value="P:lipid metabolic process"/>
    <property type="evidence" value="ECO:0007669"/>
    <property type="project" value="InterPro"/>
</dbReference>
<dbReference type="CDD" id="cd00519">
    <property type="entry name" value="Lipase_3"/>
    <property type="match status" value="1"/>
</dbReference>
<dbReference type="GO" id="GO:0016787">
    <property type="term" value="F:hydrolase activity"/>
    <property type="evidence" value="ECO:0007669"/>
    <property type="project" value="UniProtKB-KW"/>
</dbReference>
<dbReference type="SUPFAM" id="SSF53474">
    <property type="entry name" value="alpha/beta-Hydrolases"/>
    <property type="match status" value="1"/>
</dbReference>
<reference evidence="3" key="1">
    <citation type="submission" date="2020-06" db="EMBL/GenBank/DDBJ databases">
        <authorList>
            <person name="Li T."/>
            <person name="Hu X."/>
            <person name="Zhang T."/>
            <person name="Song X."/>
            <person name="Zhang H."/>
            <person name="Dai N."/>
            <person name="Sheng W."/>
            <person name="Hou X."/>
            <person name="Wei L."/>
        </authorList>
    </citation>
    <scope>NUCLEOTIDE SEQUENCE</scope>
    <source>
        <strain evidence="3">KEN8</strain>
        <tissue evidence="3">Leaf</tissue>
    </source>
</reference>
<dbReference type="Pfam" id="PF01764">
    <property type="entry name" value="Lipase_3"/>
    <property type="match status" value="2"/>
</dbReference>
<feature type="domain" description="Fungal lipase-type" evidence="2">
    <location>
        <begin position="207"/>
        <end position="277"/>
    </location>
</feature>
<evidence type="ECO:0000256" key="1">
    <source>
        <dbReference type="ARBA" id="ARBA00022801"/>
    </source>
</evidence>
<evidence type="ECO:0000313" key="3">
    <source>
        <dbReference type="EMBL" id="KAL0368262.1"/>
    </source>
</evidence>
<protein>
    <submittedName>
        <fullName evidence="3">Lipase</fullName>
    </submittedName>
</protein>
<proteinExistence type="predicted"/>
<accession>A0AAW2QK23</accession>
<dbReference type="PANTHER" id="PTHR45856:SF11">
    <property type="entry name" value="FUNGAL LIPASE-LIKE DOMAIN-CONTAINING PROTEIN"/>
    <property type="match status" value="1"/>
</dbReference>
<reference evidence="3" key="2">
    <citation type="journal article" date="2024" name="Plant">
        <title>Genomic evolution and insights into agronomic trait innovations of Sesamum species.</title>
        <authorList>
            <person name="Miao H."/>
            <person name="Wang L."/>
            <person name="Qu L."/>
            <person name="Liu H."/>
            <person name="Sun Y."/>
            <person name="Le M."/>
            <person name="Wang Q."/>
            <person name="Wei S."/>
            <person name="Zheng Y."/>
            <person name="Lin W."/>
            <person name="Duan Y."/>
            <person name="Cao H."/>
            <person name="Xiong S."/>
            <person name="Wang X."/>
            <person name="Wei L."/>
            <person name="Li C."/>
            <person name="Ma Q."/>
            <person name="Ju M."/>
            <person name="Zhao R."/>
            <person name="Li G."/>
            <person name="Mu C."/>
            <person name="Tian Q."/>
            <person name="Mei H."/>
            <person name="Zhang T."/>
            <person name="Gao T."/>
            <person name="Zhang H."/>
        </authorList>
    </citation>
    <scope>NUCLEOTIDE SEQUENCE</scope>
    <source>
        <strain evidence="3">KEN8</strain>
    </source>
</reference>
<gene>
    <name evidence="3" type="ORF">Scaly_1045100</name>
</gene>
<dbReference type="AlphaFoldDB" id="A0AAW2QK23"/>
<keyword evidence="1" id="KW-0378">Hydrolase</keyword>
<evidence type="ECO:0000259" key="2">
    <source>
        <dbReference type="Pfam" id="PF01764"/>
    </source>
</evidence>
<feature type="domain" description="Fungal lipase-type" evidence="2">
    <location>
        <begin position="281"/>
        <end position="326"/>
    </location>
</feature>
<dbReference type="InterPro" id="IPR029058">
    <property type="entry name" value="AB_hydrolase_fold"/>
</dbReference>